<reference evidence="1" key="1">
    <citation type="submission" date="2021-06" db="EMBL/GenBank/DDBJ databases">
        <authorList>
            <person name="Kallberg Y."/>
            <person name="Tangrot J."/>
            <person name="Rosling A."/>
        </authorList>
    </citation>
    <scope>NUCLEOTIDE SEQUENCE</scope>
    <source>
        <strain evidence="1">CL356</strain>
    </source>
</reference>
<keyword evidence="2" id="KW-1185">Reference proteome</keyword>
<dbReference type="EMBL" id="CAJVPT010003747">
    <property type="protein sequence ID" value="CAG8499850.1"/>
    <property type="molecule type" value="Genomic_DNA"/>
</dbReference>
<evidence type="ECO:0000313" key="1">
    <source>
        <dbReference type="EMBL" id="CAG8499850.1"/>
    </source>
</evidence>
<organism evidence="1 2">
    <name type="scientific">Acaulospora colombiana</name>
    <dbReference type="NCBI Taxonomy" id="27376"/>
    <lineage>
        <taxon>Eukaryota</taxon>
        <taxon>Fungi</taxon>
        <taxon>Fungi incertae sedis</taxon>
        <taxon>Mucoromycota</taxon>
        <taxon>Glomeromycotina</taxon>
        <taxon>Glomeromycetes</taxon>
        <taxon>Diversisporales</taxon>
        <taxon>Acaulosporaceae</taxon>
        <taxon>Acaulospora</taxon>
    </lineage>
</organism>
<comment type="caution">
    <text evidence="1">The sequence shown here is derived from an EMBL/GenBank/DDBJ whole genome shotgun (WGS) entry which is preliminary data.</text>
</comment>
<gene>
    <name evidence="1" type="ORF">ACOLOM_LOCUS2748</name>
</gene>
<accession>A0ACA9KZ06</accession>
<name>A0ACA9KZ06_9GLOM</name>
<dbReference type="Proteomes" id="UP000789525">
    <property type="component" value="Unassembled WGS sequence"/>
</dbReference>
<protein>
    <submittedName>
        <fullName evidence="1">16694_t:CDS:1</fullName>
    </submittedName>
</protein>
<proteinExistence type="predicted"/>
<evidence type="ECO:0000313" key="2">
    <source>
        <dbReference type="Proteomes" id="UP000789525"/>
    </source>
</evidence>
<sequence length="205" mass="23183">MTIKIYKGYREVPVEGTPEEYIQLYTRCWDMNPEKRPVIQEVFDTLSGMMSEGTDLDLVDDVSDAESSSPNLTADFDSPSLSPTEDSFSSEGVKTPDEDYSFGDTINSSVLIQLDHFAVVSNWIVKNPLLIRGSRDGFTPEVFHQKCDNKGPTLTVLKVKESGEILGGFNPFSWESPPESNYYYTKKSFIFRIDLHNAKNSIIIW</sequence>